<dbReference type="AlphaFoldDB" id="A0A090AM23"/>
<evidence type="ECO:0000313" key="2">
    <source>
        <dbReference type="EMBL" id="BAP56922.1"/>
    </source>
</evidence>
<organism evidence="2 3">
    <name type="scientific">Thioploca ingrica</name>
    <dbReference type="NCBI Taxonomy" id="40754"/>
    <lineage>
        <taxon>Bacteria</taxon>
        <taxon>Pseudomonadati</taxon>
        <taxon>Pseudomonadota</taxon>
        <taxon>Gammaproteobacteria</taxon>
        <taxon>Thiotrichales</taxon>
        <taxon>Thiotrichaceae</taxon>
        <taxon>Thioploca</taxon>
    </lineage>
</organism>
<name>A0A090AM23_9GAMM</name>
<protein>
    <submittedName>
        <fullName evidence="2">Uncharacterized protein</fullName>
    </submittedName>
</protein>
<reference evidence="2 3" key="1">
    <citation type="journal article" date="2014" name="ISME J.">
        <title>Ecophysiology of Thioploca ingrica as revealed by the complete genome sequence supplemented with proteomic evidence.</title>
        <authorList>
            <person name="Kojima H."/>
            <person name="Ogura Y."/>
            <person name="Yamamoto N."/>
            <person name="Togashi T."/>
            <person name="Mori H."/>
            <person name="Watanabe T."/>
            <person name="Nemoto F."/>
            <person name="Kurokawa K."/>
            <person name="Hayashi T."/>
            <person name="Fukui M."/>
        </authorList>
    </citation>
    <scope>NUCLEOTIDE SEQUENCE [LARGE SCALE GENOMIC DNA]</scope>
</reference>
<accession>A0A090AM23</accession>
<dbReference type="HOGENOM" id="CLU_2371843_0_0_6"/>
<dbReference type="Proteomes" id="UP000031623">
    <property type="component" value="Chromosome"/>
</dbReference>
<keyword evidence="1" id="KW-0472">Membrane</keyword>
<dbReference type="EMBL" id="AP014633">
    <property type="protein sequence ID" value="BAP56922.1"/>
    <property type="molecule type" value="Genomic_DNA"/>
</dbReference>
<sequence length="95" mass="11015">MTKTLLSHILYLLAFLINAGCLLNMIIVYWPLLAAGKGFSSFEPLWYLSYSIVTIIIWIIAFVIKKHLLWSLAFWVVALIPVVLFSIFPIKFYFD</sequence>
<gene>
    <name evidence="2" type="ORF">THII_2625</name>
</gene>
<keyword evidence="3" id="KW-1185">Reference proteome</keyword>
<keyword evidence="1" id="KW-1133">Transmembrane helix</keyword>
<keyword evidence="1" id="KW-0812">Transmembrane</keyword>
<feature type="transmembrane region" description="Helical" evidence="1">
    <location>
        <begin position="9"/>
        <end position="32"/>
    </location>
</feature>
<feature type="transmembrane region" description="Helical" evidence="1">
    <location>
        <begin position="44"/>
        <end position="64"/>
    </location>
</feature>
<proteinExistence type="predicted"/>
<evidence type="ECO:0000313" key="3">
    <source>
        <dbReference type="Proteomes" id="UP000031623"/>
    </source>
</evidence>
<evidence type="ECO:0000256" key="1">
    <source>
        <dbReference type="SAM" id="Phobius"/>
    </source>
</evidence>
<feature type="transmembrane region" description="Helical" evidence="1">
    <location>
        <begin position="71"/>
        <end position="94"/>
    </location>
</feature>
<dbReference type="STRING" id="40754.THII_2625"/>
<dbReference type="KEGG" id="tig:THII_2625"/>